<keyword evidence="17" id="KW-1015">Disulfide bond</keyword>
<dbReference type="GO" id="GO:0016787">
    <property type="term" value="F:hydrolase activity"/>
    <property type="evidence" value="ECO:0007669"/>
    <property type="project" value="UniProtKB-KW"/>
</dbReference>
<evidence type="ECO:0000256" key="13">
    <source>
        <dbReference type="ARBA" id="ARBA00022859"/>
    </source>
</evidence>
<keyword evidence="15" id="KW-0805">Transcription regulation</keyword>
<dbReference type="Gene3D" id="2.130.10.10">
    <property type="entry name" value="YVTN repeat-like/Quinoprotein amine dehydrogenase"/>
    <property type="match status" value="1"/>
</dbReference>
<evidence type="ECO:0000256" key="16">
    <source>
        <dbReference type="ARBA" id="ARBA00023136"/>
    </source>
</evidence>
<dbReference type="Pfam" id="PF00069">
    <property type="entry name" value="Pkinase"/>
    <property type="match status" value="1"/>
</dbReference>
<dbReference type="GO" id="GO:0004674">
    <property type="term" value="F:protein serine/threonine kinase activity"/>
    <property type="evidence" value="ECO:0007669"/>
    <property type="project" value="UniProtKB-KW"/>
</dbReference>
<dbReference type="SMART" id="SM00580">
    <property type="entry name" value="PUG"/>
    <property type="match status" value="1"/>
</dbReference>
<comment type="subunit">
    <text evidence="25">Homodimer; disulfide-linked. Dimer formation is driven by hydrophobic interactions within the N-terminal luminal domains and stabilized by disulfide bridges.</text>
</comment>
<keyword evidence="20" id="KW-0508">mRNA splicing</keyword>
<keyword evidence="8" id="KW-0547">Nucleotide-binding</keyword>
<evidence type="ECO:0000256" key="19">
    <source>
        <dbReference type="ARBA" id="ARBA00023180"/>
    </source>
</evidence>
<evidence type="ECO:0000256" key="24">
    <source>
        <dbReference type="ARBA" id="ARBA00048679"/>
    </source>
</evidence>
<dbReference type="SUPFAM" id="SSF56112">
    <property type="entry name" value="Protein kinase-like (PK-like)"/>
    <property type="match status" value="1"/>
</dbReference>
<keyword evidence="5" id="KW-0808">Transferase</keyword>
<dbReference type="PROSITE" id="PS00108">
    <property type="entry name" value="PROTEIN_KINASE_ST"/>
    <property type="match status" value="1"/>
</dbReference>
<feature type="chain" id="PRO_5043449243" description="non-specific serine/threonine protein kinase" evidence="27">
    <location>
        <begin position="24"/>
        <end position="893"/>
    </location>
</feature>
<dbReference type="GO" id="GO:0008380">
    <property type="term" value="P:RNA splicing"/>
    <property type="evidence" value="ECO:0007669"/>
    <property type="project" value="UniProtKB-KW"/>
</dbReference>
<comment type="catalytic activity">
    <reaction evidence="23">
        <text>L-threonyl-[protein] + ATP = O-phospho-L-threonyl-[protein] + ADP + H(+)</text>
        <dbReference type="Rhea" id="RHEA:46608"/>
        <dbReference type="Rhea" id="RHEA-COMP:11060"/>
        <dbReference type="Rhea" id="RHEA-COMP:11605"/>
        <dbReference type="ChEBI" id="CHEBI:15378"/>
        <dbReference type="ChEBI" id="CHEBI:30013"/>
        <dbReference type="ChEBI" id="CHEBI:30616"/>
        <dbReference type="ChEBI" id="CHEBI:61977"/>
        <dbReference type="ChEBI" id="CHEBI:456216"/>
        <dbReference type="EC" id="2.7.11.1"/>
    </reaction>
</comment>
<evidence type="ECO:0000256" key="9">
    <source>
        <dbReference type="ARBA" id="ARBA00022777"/>
    </source>
</evidence>
<accession>A0AAV1DRF2</accession>
<dbReference type="FunFam" id="2.130.10.10:FF:001716">
    <property type="entry name" value="Inositol requiring 1-1"/>
    <property type="match status" value="1"/>
</dbReference>
<keyword evidence="9" id="KW-0418">Kinase</keyword>
<dbReference type="PROSITE" id="PS50011">
    <property type="entry name" value="PROTEIN_KINASE_DOM"/>
    <property type="match status" value="1"/>
</dbReference>
<gene>
    <name evidence="30" type="ORF">OLC1_LOCUS18114</name>
</gene>
<dbReference type="PROSITE" id="PS51392">
    <property type="entry name" value="KEN"/>
    <property type="match status" value="1"/>
</dbReference>
<dbReference type="GO" id="GO:0009751">
    <property type="term" value="P:response to salicylic acid"/>
    <property type="evidence" value="ECO:0007669"/>
    <property type="project" value="UniProtKB-ARBA"/>
</dbReference>
<evidence type="ECO:0000256" key="17">
    <source>
        <dbReference type="ARBA" id="ARBA00023157"/>
    </source>
</evidence>
<evidence type="ECO:0000256" key="6">
    <source>
        <dbReference type="ARBA" id="ARBA00022692"/>
    </source>
</evidence>
<dbReference type="PANTHER" id="PTHR13954:SF6">
    <property type="entry name" value="NON-SPECIFIC SERINE_THREONINE PROTEIN KINASE"/>
    <property type="match status" value="1"/>
</dbReference>
<keyword evidence="13" id="KW-0391">Immunity</keyword>
<dbReference type="FunFam" id="1.10.510.10:FF:000463">
    <property type="entry name" value="Serine/threonine-protein kinase/endoribonuclease IRE1a"/>
    <property type="match status" value="1"/>
</dbReference>
<dbReference type="EMBL" id="OX459123">
    <property type="protein sequence ID" value="CAI9110460.1"/>
    <property type="molecule type" value="Genomic_DNA"/>
</dbReference>
<keyword evidence="6" id="KW-0812">Transmembrane</keyword>
<dbReference type="Proteomes" id="UP001161247">
    <property type="component" value="Chromosome 6"/>
</dbReference>
<keyword evidence="10" id="KW-0378">Hydrolase</keyword>
<protein>
    <recommendedName>
        <fullName evidence="2">non-specific serine/threonine protein kinase</fullName>
        <ecNumber evidence="2">2.7.11.1</ecNumber>
    </recommendedName>
</protein>
<dbReference type="GO" id="GO:0051082">
    <property type="term" value="F:unfolded protein binding"/>
    <property type="evidence" value="ECO:0007669"/>
    <property type="project" value="TreeGrafter"/>
</dbReference>
<evidence type="ECO:0000256" key="1">
    <source>
        <dbReference type="ARBA" id="ARBA00004115"/>
    </source>
</evidence>
<feature type="signal peptide" evidence="27">
    <location>
        <begin position="1"/>
        <end position="23"/>
    </location>
</feature>
<keyword evidence="31" id="KW-1185">Reference proteome</keyword>
<evidence type="ECO:0000256" key="18">
    <source>
        <dbReference type="ARBA" id="ARBA00023163"/>
    </source>
</evidence>
<evidence type="ECO:0000256" key="5">
    <source>
        <dbReference type="ARBA" id="ARBA00022679"/>
    </source>
</evidence>
<dbReference type="FunFam" id="1.20.1440.180:FF:000002">
    <property type="entry name" value="Serine/threonine-protein kinase/endoribonuclease IRE1"/>
    <property type="match status" value="1"/>
</dbReference>
<reference evidence="30" key="1">
    <citation type="submission" date="2023-03" db="EMBL/GenBank/DDBJ databases">
        <authorList>
            <person name="Julca I."/>
        </authorList>
    </citation>
    <scope>NUCLEOTIDE SEQUENCE</scope>
</reference>
<dbReference type="InterPro" id="IPR038357">
    <property type="entry name" value="KEN_sf"/>
</dbReference>
<organism evidence="30 31">
    <name type="scientific">Oldenlandia corymbosa var. corymbosa</name>
    <dbReference type="NCBI Taxonomy" id="529605"/>
    <lineage>
        <taxon>Eukaryota</taxon>
        <taxon>Viridiplantae</taxon>
        <taxon>Streptophyta</taxon>
        <taxon>Embryophyta</taxon>
        <taxon>Tracheophyta</taxon>
        <taxon>Spermatophyta</taxon>
        <taxon>Magnoliopsida</taxon>
        <taxon>eudicotyledons</taxon>
        <taxon>Gunneridae</taxon>
        <taxon>Pentapetalae</taxon>
        <taxon>asterids</taxon>
        <taxon>lamiids</taxon>
        <taxon>Gentianales</taxon>
        <taxon>Rubiaceae</taxon>
        <taxon>Rubioideae</taxon>
        <taxon>Spermacoceae</taxon>
        <taxon>Hedyotis-Oldenlandia complex</taxon>
        <taxon>Oldenlandia</taxon>
    </lineage>
</organism>
<dbReference type="GO" id="GO:0004521">
    <property type="term" value="F:RNA endonuclease activity"/>
    <property type="evidence" value="ECO:0007669"/>
    <property type="project" value="InterPro"/>
</dbReference>
<dbReference type="Gene3D" id="1.20.1440.180">
    <property type="entry name" value="KEN domain"/>
    <property type="match status" value="1"/>
</dbReference>
<keyword evidence="21" id="KW-0834">Unfolded protein response</keyword>
<dbReference type="InterPro" id="IPR000719">
    <property type="entry name" value="Prot_kinase_dom"/>
</dbReference>
<evidence type="ECO:0000256" key="26">
    <source>
        <dbReference type="SAM" id="MobiDB-lite"/>
    </source>
</evidence>
<dbReference type="InterPro" id="IPR010513">
    <property type="entry name" value="KEN_dom"/>
</dbReference>
<evidence type="ECO:0000313" key="31">
    <source>
        <dbReference type="Proteomes" id="UP001161247"/>
    </source>
</evidence>
<comment type="catalytic activity">
    <reaction evidence="24">
        <text>L-seryl-[protein] + ATP = O-phospho-L-seryl-[protein] + ADP + H(+)</text>
        <dbReference type="Rhea" id="RHEA:17989"/>
        <dbReference type="Rhea" id="RHEA-COMP:9863"/>
        <dbReference type="Rhea" id="RHEA-COMP:11604"/>
        <dbReference type="ChEBI" id="CHEBI:15378"/>
        <dbReference type="ChEBI" id="CHEBI:29999"/>
        <dbReference type="ChEBI" id="CHEBI:30616"/>
        <dbReference type="ChEBI" id="CHEBI:83421"/>
        <dbReference type="ChEBI" id="CHEBI:456216"/>
        <dbReference type="EC" id="2.7.11.1"/>
    </reaction>
</comment>
<dbReference type="CDD" id="cd10422">
    <property type="entry name" value="RNase_Ire1"/>
    <property type="match status" value="1"/>
</dbReference>
<evidence type="ECO:0000256" key="25">
    <source>
        <dbReference type="ARBA" id="ARBA00065357"/>
    </source>
</evidence>
<feature type="compositionally biased region" description="Basic residues" evidence="26">
    <location>
        <begin position="408"/>
        <end position="417"/>
    </location>
</feature>
<evidence type="ECO:0000256" key="3">
    <source>
        <dbReference type="ARBA" id="ARBA00022527"/>
    </source>
</evidence>
<name>A0AAV1DRF2_OLDCO</name>
<dbReference type="Pfam" id="PF06479">
    <property type="entry name" value="Ribonuc_2-5A"/>
    <property type="match status" value="1"/>
</dbReference>
<feature type="domain" description="KEN" evidence="29">
    <location>
        <begin position="759"/>
        <end position="890"/>
    </location>
</feature>
<evidence type="ECO:0000256" key="7">
    <source>
        <dbReference type="ARBA" id="ARBA00022729"/>
    </source>
</evidence>
<evidence type="ECO:0000313" key="30">
    <source>
        <dbReference type="EMBL" id="CAI9110460.1"/>
    </source>
</evidence>
<dbReference type="SUPFAM" id="SSF50998">
    <property type="entry name" value="Quinoprotein alcohol dehydrogenase-like"/>
    <property type="match status" value="1"/>
</dbReference>
<keyword evidence="12" id="KW-0067">ATP-binding</keyword>
<evidence type="ECO:0000259" key="29">
    <source>
        <dbReference type="PROSITE" id="PS51392"/>
    </source>
</evidence>
<evidence type="ECO:0000256" key="8">
    <source>
        <dbReference type="ARBA" id="ARBA00022741"/>
    </source>
</evidence>
<evidence type="ECO:0000256" key="23">
    <source>
        <dbReference type="ARBA" id="ARBA00047899"/>
    </source>
</evidence>
<keyword evidence="18" id="KW-0804">Transcription</keyword>
<dbReference type="InterPro" id="IPR011047">
    <property type="entry name" value="Quinoprotein_ADH-like_sf"/>
</dbReference>
<evidence type="ECO:0000256" key="4">
    <source>
        <dbReference type="ARBA" id="ARBA00022664"/>
    </source>
</evidence>
<feature type="compositionally biased region" description="Polar residues" evidence="26">
    <location>
        <begin position="397"/>
        <end position="406"/>
    </location>
</feature>
<evidence type="ECO:0000256" key="15">
    <source>
        <dbReference type="ARBA" id="ARBA00023015"/>
    </source>
</evidence>
<keyword evidence="3" id="KW-0723">Serine/threonine-protein kinase</keyword>
<dbReference type="EC" id="2.7.11.1" evidence="2"/>
<keyword evidence="22" id="KW-0511">Multifunctional enzyme</keyword>
<evidence type="ECO:0000256" key="12">
    <source>
        <dbReference type="ARBA" id="ARBA00022840"/>
    </source>
</evidence>
<evidence type="ECO:0000256" key="10">
    <source>
        <dbReference type="ARBA" id="ARBA00022801"/>
    </source>
</evidence>
<dbReference type="GO" id="GO:0002376">
    <property type="term" value="P:immune system process"/>
    <property type="evidence" value="ECO:0007669"/>
    <property type="project" value="UniProtKB-KW"/>
</dbReference>
<keyword evidence="7 27" id="KW-0732">Signal</keyword>
<dbReference type="Gene3D" id="1.10.510.10">
    <property type="entry name" value="Transferase(Phosphotransferase) domain 1"/>
    <property type="match status" value="1"/>
</dbReference>
<evidence type="ECO:0000256" key="14">
    <source>
        <dbReference type="ARBA" id="ARBA00022989"/>
    </source>
</evidence>
<dbReference type="InterPro" id="IPR008271">
    <property type="entry name" value="Ser/Thr_kinase_AS"/>
</dbReference>
<dbReference type="GO" id="GO:0036498">
    <property type="term" value="P:IRE1-mediated unfolded protein response"/>
    <property type="evidence" value="ECO:0007669"/>
    <property type="project" value="TreeGrafter"/>
</dbReference>
<keyword evidence="11" id="KW-0256">Endoplasmic reticulum</keyword>
<sequence>MKFCLKNLLIWVCLTVLISGLASDSLNADRSIIGQSFKFGANNQAGPRRALLSDSRESETALVAALDGTILLLELDSMKPLWSFASGSAIYSSYQAPVSEDNENASRAGSDYYIDCGDDWELYAHSRLGKLKLTKTLEEYVSSTPQIAEDGGIVLGSKKTTAYLVDAKTGRLIYTYRMPDSSIMTEDNSENTVFFNNTFEEFGFSQAADPKADELPLYITRTDYALTSFAPNSNKVLWNVTVAEVGAAFLCQESDNSYDGAILDSGSSAPDFKMPLPCQSRALVFRFRNHDMLEPFIPPELPEVGSRDMVLPAPSQAQMLPSQPHTDRIIEYLPFPKDTPKSVPSLPAAEVMPDVQEVKIPGNGQSRIAFERITGSPLFVAALVCFLTFIVVRKSEQPSNSSSGTISFKRKKNRKVGKNGSNSEKKEKDTMPNGNGMGMSNDDDHLWRNLSEPFSSICARRIGKLLLTANEIAKGSNGTVVLEGIYEGRPVAVKRLVRAHHDIAFKEIQNLIASDRHPNIVRWFGVEQDQDFVYLSLERCNCSLNDFVQLFSDASENLALSKNLDDQDMAKYKAHMDSVKVLVQDTVLWKANGYPSPVLLKLMRDLVSGLVHLHELGIIHRDIKPQNVLIIKDKYLCAKLSDMGISKRLTGDMASLGQHATGCGSSGWQAPEQLLLGRQTRAVDLFSIGCVLFFCVTGGSHPFGDRLERDVNIVKNQVDLFLVEHIPEAKELFSLLLSHNPEMRPTAVEVLAHPLFWDAEMRLSFLRDTSDRVELEDRENNSQLLNAIESTAAVALGGKWDEKMESAFLNNIGRYRRYKFDSVRDLLRVMRNKLNHYRELPKEIQEILGSVPEGFDNYFASRFPNLLIEVYKVMSMHCKEEELFVKYFKCSVV</sequence>
<evidence type="ECO:0000256" key="2">
    <source>
        <dbReference type="ARBA" id="ARBA00012513"/>
    </source>
</evidence>
<dbReference type="GO" id="GO:0006397">
    <property type="term" value="P:mRNA processing"/>
    <property type="evidence" value="ECO:0007669"/>
    <property type="project" value="UniProtKB-KW"/>
</dbReference>
<dbReference type="GO" id="GO:0042742">
    <property type="term" value="P:defense response to bacterium"/>
    <property type="evidence" value="ECO:0007669"/>
    <property type="project" value="UniProtKB-ARBA"/>
</dbReference>
<dbReference type="GO" id="GO:1990604">
    <property type="term" value="C:IRE1-TRAF2-ASK1 complex"/>
    <property type="evidence" value="ECO:0007669"/>
    <property type="project" value="TreeGrafter"/>
</dbReference>
<dbReference type="PANTHER" id="PTHR13954">
    <property type="entry name" value="IRE1-RELATED"/>
    <property type="match status" value="1"/>
</dbReference>
<feature type="region of interest" description="Disordered" evidence="26">
    <location>
        <begin position="397"/>
        <end position="443"/>
    </location>
</feature>
<dbReference type="SMART" id="SM00220">
    <property type="entry name" value="S_TKc"/>
    <property type="match status" value="1"/>
</dbReference>
<keyword evidence="16" id="KW-0472">Membrane</keyword>
<dbReference type="InterPro" id="IPR045133">
    <property type="entry name" value="IRE1/2-like"/>
</dbReference>
<dbReference type="GO" id="GO:0005524">
    <property type="term" value="F:ATP binding"/>
    <property type="evidence" value="ECO:0007669"/>
    <property type="project" value="UniProtKB-KW"/>
</dbReference>
<keyword evidence="19" id="KW-0325">Glycoprotein</keyword>
<comment type="subcellular location">
    <subcellularLocation>
        <location evidence="1">Endoplasmic reticulum membrane</location>
        <topology evidence="1">Single-pass type I membrane protein</topology>
    </subcellularLocation>
</comment>
<keyword evidence="4" id="KW-0507">mRNA processing</keyword>
<dbReference type="InterPro" id="IPR011009">
    <property type="entry name" value="Kinase-like_dom_sf"/>
</dbReference>
<evidence type="ECO:0000256" key="22">
    <source>
        <dbReference type="ARBA" id="ARBA00023268"/>
    </source>
</evidence>
<dbReference type="FunFam" id="3.30.200.20:FF:000077">
    <property type="entry name" value="Putative Serine/threonine-protein kinase/endoribonuclease IRE1"/>
    <property type="match status" value="1"/>
</dbReference>
<dbReference type="InterPro" id="IPR015943">
    <property type="entry name" value="WD40/YVTN_repeat-like_dom_sf"/>
</dbReference>
<feature type="domain" description="Protein kinase" evidence="28">
    <location>
        <begin position="466"/>
        <end position="756"/>
    </location>
</feature>
<keyword evidence="14" id="KW-1133">Transmembrane helix</keyword>
<dbReference type="Gene3D" id="3.30.200.20">
    <property type="entry name" value="Phosphorylase Kinase, domain 1"/>
    <property type="match status" value="1"/>
</dbReference>
<dbReference type="AlphaFoldDB" id="A0AAV1DRF2"/>
<evidence type="ECO:0000259" key="28">
    <source>
        <dbReference type="PROSITE" id="PS50011"/>
    </source>
</evidence>
<evidence type="ECO:0000256" key="20">
    <source>
        <dbReference type="ARBA" id="ARBA00023187"/>
    </source>
</evidence>
<evidence type="ECO:0000256" key="27">
    <source>
        <dbReference type="SAM" id="SignalP"/>
    </source>
</evidence>
<evidence type="ECO:0000256" key="11">
    <source>
        <dbReference type="ARBA" id="ARBA00022824"/>
    </source>
</evidence>
<proteinExistence type="predicted"/>
<evidence type="ECO:0000256" key="21">
    <source>
        <dbReference type="ARBA" id="ARBA00023230"/>
    </source>
</evidence>